<dbReference type="KEGG" id="bxi:BK049_03595"/>
<feature type="region of interest" description="Disordered" evidence="1">
    <location>
        <begin position="39"/>
        <end position="112"/>
    </location>
</feature>
<keyword evidence="2" id="KW-0167">Capsid protein</keyword>
<accession>A0AAC9NBT0</accession>
<protein>
    <submittedName>
        <fullName evidence="2">Spore coat protein</fullName>
    </submittedName>
</protein>
<reference evidence="2 3" key="1">
    <citation type="submission" date="2016-10" db="EMBL/GenBank/DDBJ databases">
        <title>Whole genome sequence of hyper active fibrinolysis bacterium Bacillus pumilus strain VV3 isolated from fermented rice.</title>
        <authorList>
            <person name="Mariadas V.A."/>
            <person name="Vijayaraghavan P."/>
            <person name="Dhandapani V."/>
        </authorList>
    </citation>
    <scope>NUCLEOTIDE SEQUENCE [LARGE SCALE GENOMIC DNA]</scope>
    <source>
        <strain evidence="2 3">VV3</strain>
    </source>
</reference>
<evidence type="ECO:0000313" key="3">
    <source>
        <dbReference type="Proteomes" id="UP000177709"/>
    </source>
</evidence>
<evidence type="ECO:0000313" key="2">
    <source>
        <dbReference type="EMBL" id="AOZ87879.1"/>
    </source>
</evidence>
<name>A0AAC9NBT0_9BACI</name>
<evidence type="ECO:0000256" key="1">
    <source>
        <dbReference type="SAM" id="MobiDB-lite"/>
    </source>
</evidence>
<feature type="compositionally biased region" description="Basic and acidic residues" evidence="1">
    <location>
        <begin position="45"/>
        <end position="71"/>
    </location>
</feature>
<feature type="compositionally biased region" description="Low complexity" evidence="1">
    <location>
        <begin position="87"/>
        <end position="101"/>
    </location>
</feature>
<dbReference type="RefSeq" id="WP_071167855.1">
    <property type="nucleotide sequence ID" value="NZ_CP017786.1"/>
</dbReference>
<dbReference type="Proteomes" id="UP000177709">
    <property type="component" value="Chromosome"/>
</dbReference>
<organism evidence="2 3">
    <name type="scientific">Bacillus xiamenensis</name>
    <dbReference type="NCBI Taxonomy" id="1178537"/>
    <lineage>
        <taxon>Bacteria</taxon>
        <taxon>Bacillati</taxon>
        <taxon>Bacillota</taxon>
        <taxon>Bacilli</taxon>
        <taxon>Bacillales</taxon>
        <taxon>Bacillaceae</taxon>
        <taxon>Bacillus</taxon>
    </lineage>
</organism>
<proteinExistence type="predicted"/>
<dbReference type="EMBL" id="CP017786">
    <property type="protein sequence ID" value="AOZ87879.1"/>
    <property type="molecule type" value="Genomic_DNA"/>
</dbReference>
<dbReference type="AlphaFoldDB" id="A0AAC9NBT0"/>
<keyword evidence="2" id="KW-0946">Virion</keyword>
<gene>
    <name evidence="2" type="ORF">BK049_03595</name>
</gene>
<sequence length="139" mass="15740">MFKRRKGMSTGTMIAASTAVIALFSPVLRKRISRMTQMNLSSMMKGHDHNRHEPSRHESHSKSHAQKESKGTAEVGQMIKQAFTAVQTNQSQQQPSSSTTHQTHKPRESYAQSLHIDENVMNVMDDESIQQVLNDIEHK</sequence>